<comment type="caution">
    <text evidence="10">The sequence shown here is derived from an EMBL/GenBank/DDBJ whole genome shotgun (WGS) entry which is preliminary data.</text>
</comment>
<dbReference type="GO" id="GO:0006355">
    <property type="term" value="P:regulation of DNA-templated transcription"/>
    <property type="evidence" value="ECO:0007669"/>
    <property type="project" value="InterPro"/>
</dbReference>
<dbReference type="STRING" id="290052.ASU35_17670"/>
<dbReference type="GO" id="GO:0000156">
    <property type="term" value="F:phosphorelay response regulator activity"/>
    <property type="evidence" value="ECO:0007669"/>
    <property type="project" value="TreeGrafter"/>
</dbReference>
<dbReference type="GO" id="GO:0000976">
    <property type="term" value="F:transcription cis-regulatory region binding"/>
    <property type="evidence" value="ECO:0007669"/>
    <property type="project" value="TreeGrafter"/>
</dbReference>
<sequence>MNILIIEDDKDLNDGLSYFLSKISYTIKSAFNLKQGFSLLEKYSFDAIILDCNLPDGSGFNACKKIKEKFGTPIILLTVCDGEMNELKGFEMGANDYITKPFSLSILQARLNNILCPPKIKKIFISDNILLDLQHHVVYRNNTQIPLTKIEFSLLQYFIENKEHVLSKKSILNYIWDYNGKFVDENAVTVNIRRLRMKIEENPSSPKHIISIRGVGYKWQ</sequence>
<feature type="domain" description="Response regulatory" evidence="8">
    <location>
        <begin position="2"/>
        <end position="115"/>
    </location>
</feature>
<organism evidence="10 11">
    <name type="scientific">Acetivibrio ethanolgignens</name>
    <dbReference type="NCBI Taxonomy" id="290052"/>
    <lineage>
        <taxon>Bacteria</taxon>
        <taxon>Bacillati</taxon>
        <taxon>Bacillota</taxon>
        <taxon>Clostridia</taxon>
        <taxon>Eubacteriales</taxon>
        <taxon>Oscillospiraceae</taxon>
        <taxon>Acetivibrio</taxon>
    </lineage>
</organism>
<dbReference type="SMART" id="SM00448">
    <property type="entry name" value="REC"/>
    <property type="match status" value="1"/>
</dbReference>
<evidence type="ECO:0000313" key="11">
    <source>
        <dbReference type="Proteomes" id="UP000054874"/>
    </source>
</evidence>
<keyword evidence="4" id="KW-0804">Transcription</keyword>
<evidence type="ECO:0000256" key="2">
    <source>
        <dbReference type="ARBA" id="ARBA00023015"/>
    </source>
</evidence>
<dbReference type="CDD" id="cd00383">
    <property type="entry name" value="trans_reg_C"/>
    <property type="match status" value="1"/>
</dbReference>
<dbReference type="InterPro" id="IPR039420">
    <property type="entry name" value="WalR-like"/>
</dbReference>
<dbReference type="InterPro" id="IPR001789">
    <property type="entry name" value="Sig_transdc_resp-reg_receiver"/>
</dbReference>
<reference evidence="10 11" key="1">
    <citation type="submission" date="2015-11" db="EMBL/GenBank/DDBJ databases">
        <title>Butyribacter intestini gen. nov., sp. nov., a butyric acid-producing bacterium of the family Lachnospiraceae isolated from the human faeces.</title>
        <authorList>
            <person name="Zou Y."/>
            <person name="Xue W."/>
            <person name="Luo G."/>
            <person name="Lv M."/>
        </authorList>
    </citation>
    <scope>NUCLEOTIDE SEQUENCE [LARGE SCALE GENOMIC DNA]</scope>
    <source>
        <strain evidence="10 11">ACET-33324</strain>
    </source>
</reference>
<feature type="domain" description="OmpR/PhoB-type" evidence="9">
    <location>
        <begin position="121"/>
        <end position="220"/>
    </location>
</feature>
<dbReference type="Gene3D" id="1.10.10.10">
    <property type="entry name" value="Winged helix-like DNA-binding domain superfamily/Winged helix DNA-binding domain"/>
    <property type="match status" value="1"/>
</dbReference>
<dbReference type="InterPro" id="IPR011006">
    <property type="entry name" value="CheY-like_superfamily"/>
</dbReference>
<evidence type="ECO:0000256" key="6">
    <source>
        <dbReference type="PROSITE-ProRule" id="PRU00169"/>
    </source>
</evidence>
<evidence type="ECO:0000259" key="9">
    <source>
        <dbReference type="PROSITE" id="PS51755"/>
    </source>
</evidence>
<accession>A0A0V8QHN3</accession>
<dbReference type="InterPro" id="IPR036388">
    <property type="entry name" value="WH-like_DNA-bd_sf"/>
</dbReference>
<keyword evidence="3 7" id="KW-0238">DNA-binding</keyword>
<dbReference type="Gene3D" id="3.40.50.2300">
    <property type="match status" value="1"/>
</dbReference>
<dbReference type="GO" id="GO:0005829">
    <property type="term" value="C:cytosol"/>
    <property type="evidence" value="ECO:0007669"/>
    <property type="project" value="TreeGrafter"/>
</dbReference>
<keyword evidence="11" id="KW-1185">Reference proteome</keyword>
<keyword evidence="2" id="KW-0805">Transcription regulation</keyword>
<dbReference type="PROSITE" id="PS50110">
    <property type="entry name" value="RESPONSE_REGULATORY"/>
    <property type="match status" value="1"/>
</dbReference>
<proteinExistence type="predicted"/>
<dbReference type="PROSITE" id="PS51755">
    <property type="entry name" value="OMPR_PHOB"/>
    <property type="match status" value="1"/>
</dbReference>
<evidence type="ECO:0000313" key="10">
    <source>
        <dbReference type="EMBL" id="KSV59982.1"/>
    </source>
</evidence>
<evidence type="ECO:0000256" key="4">
    <source>
        <dbReference type="ARBA" id="ARBA00023163"/>
    </source>
</evidence>
<gene>
    <name evidence="10" type="ORF">ASU35_17670</name>
</gene>
<dbReference type="InterPro" id="IPR001867">
    <property type="entry name" value="OmpR/PhoB-type_DNA-bd"/>
</dbReference>
<dbReference type="PANTHER" id="PTHR48111">
    <property type="entry name" value="REGULATOR OF RPOS"/>
    <property type="match status" value="1"/>
</dbReference>
<comment type="function">
    <text evidence="5">May play the central regulatory role in sporulation. It may be an element of the effector pathway responsible for the activation of sporulation genes in response to nutritional stress. Spo0A may act in concert with spo0H (a sigma factor) to control the expression of some genes that are critical to the sporulation process.</text>
</comment>
<dbReference type="OrthoDB" id="9779174at2"/>
<dbReference type="Gene3D" id="6.10.250.690">
    <property type="match status" value="1"/>
</dbReference>
<dbReference type="RefSeq" id="WP_058351791.1">
    <property type="nucleotide sequence ID" value="NZ_CABMMD010000064.1"/>
</dbReference>
<keyword evidence="6" id="KW-0597">Phosphoprotein</keyword>
<dbReference type="SUPFAM" id="SSF52172">
    <property type="entry name" value="CheY-like"/>
    <property type="match status" value="1"/>
</dbReference>
<dbReference type="EMBL" id="LNAM01000064">
    <property type="protein sequence ID" value="KSV59982.1"/>
    <property type="molecule type" value="Genomic_DNA"/>
</dbReference>
<evidence type="ECO:0000259" key="8">
    <source>
        <dbReference type="PROSITE" id="PS50110"/>
    </source>
</evidence>
<evidence type="ECO:0000256" key="5">
    <source>
        <dbReference type="ARBA" id="ARBA00024867"/>
    </source>
</evidence>
<evidence type="ECO:0000256" key="3">
    <source>
        <dbReference type="ARBA" id="ARBA00023125"/>
    </source>
</evidence>
<evidence type="ECO:0000256" key="7">
    <source>
        <dbReference type="PROSITE-ProRule" id="PRU01091"/>
    </source>
</evidence>
<dbReference type="GO" id="GO:0032993">
    <property type="term" value="C:protein-DNA complex"/>
    <property type="evidence" value="ECO:0007669"/>
    <property type="project" value="TreeGrafter"/>
</dbReference>
<feature type="modified residue" description="4-aspartylphosphate" evidence="6">
    <location>
        <position position="51"/>
    </location>
</feature>
<dbReference type="Pfam" id="PF00486">
    <property type="entry name" value="Trans_reg_C"/>
    <property type="match status" value="1"/>
</dbReference>
<dbReference type="Proteomes" id="UP000054874">
    <property type="component" value="Unassembled WGS sequence"/>
</dbReference>
<dbReference type="SMART" id="SM00862">
    <property type="entry name" value="Trans_reg_C"/>
    <property type="match status" value="1"/>
</dbReference>
<name>A0A0V8QHN3_9FIRM</name>
<dbReference type="Pfam" id="PF00072">
    <property type="entry name" value="Response_reg"/>
    <property type="match status" value="1"/>
</dbReference>
<feature type="DNA-binding region" description="OmpR/PhoB-type" evidence="7">
    <location>
        <begin position="121"/>
        <end position="220"/>
    </location>
</feature>
<dbReference type="AlphaFoldDB" id="A0A0V8QHN3"/>
<dbReference type="CDD" id="cd17574">
    <property type="entry name" value="REC_OmpR"/>
    <property type="match status" value="1"/>
</dbReference>
<dbReference type="PANTHER" id="PTHR48111:SF73">
    <property type="entry name" value="ALKALINE PHOSPHATASE SYNTHESIS TRANSCRIPTIONAL REGULATORY PROTEIN PHOP"/>
    <property type="match status" value="1"/>
</dbReference>
<evidence type="ECO:0000256" key="1">
    <source>
        <dbReference type="ARBA" id="ARBA00018672"/>
    </source>
</evidence>
<protein>
    <recommendedName>
        <fullName evidence="1">Stage 0 sporulation protein A homolog</fullName>
    </recommendedName>
</protein>